<dbReference type="InterPro" id="IPR016162">
    <property type="entry name" value="Ald_DH_N"/>
</dbReference>
<dbReference type="PANTHER" id="PTHR42804:SF1">
    <property type="entry name" value="ALDEHYDE DEHYDROGENASE-RELATED"/>
    <property type="match status" value="1"/>
</dbReference>
<protein>
    <submittedName>
        <fullName evidence="4">Aldehyde dehydrogenase family protein</fullName>
    </submittedName>
</protein>
<accession>A0A366M7N3</accession>
<dbReference type="Gene3D" id="3.40.605.10">
    <property type="entry name" value="Aldehyde Dehydrogenase, Chain A, domain 1"/>
    <property type="match status" value="1"/>
</dbReference>
<evidence type="ECO:0000313" key="5">
    <source>
        <dbReference type="Proteomes" id="UP000253303"/>
    </source>
</evidence>
<dbReference type="OrthoDB" id="6882680at2"/>
<dbReference type="EMBL" id="QMEY01000001">
    <property type="protein sequence ID" value="RBQ21472.1"/>
    <property type="molecule type" value="Genomic_DNA"/>
</dbReference>
<proteinExistence type="inferred from homology"/>
<gene>
    <name evidence="4" type="ORF">DP939_01805</name>
</gene>
<reference evidence="4 5" key="1">
    <citation type="submission" date="2018-06" db="EMBL/GenBank/DDBJ databases">
        <title>Sphaerisporangium craniellae sp. nov., isolated from a marine sponge in the South China Sea.</title>
        <authorList>
            <person name="Li L."/>
        </authorList>
    </citation>
    <scope>NUCLEOTIDE SEQUENCE [LARGE SCALE GENOMIC DNA]</scope>
    <source>
        <strain evidence="4 5">LHW63015</strain>
    </source>
</reference>
<dbReference type="Gene3D" id="3.40.309.10">
    <property type="entry name" value="Aldehyde Dehydrogenase, Chain A, domain 2"/>
    <property type="match status" value="1"/>
</dbReference>
<evidence type="ECO:0000313" key="4">
    <source>
        <dbReference type="EMBL" id="RBQ21472.1"/>
    </source>
</evidence>
<dbReference type="RefSeq" id="WP_113978069.1">
    <property type="nucleotide sequence ID" value="NZ_QMEY01000001.1"/>
</dbReference>
<comment type="similarity">
    <text evidence="1">Belongs to the aldehyde dehydrogenase family.</text>
</comment>
<feature type="domain" description="Aldehyde dehydrogenase" evidence="3">
    <location>
        <begin position="13"/>
        <end position="469"/>
    </location>
</feature>
<dbReference type="InterPro" id="IPR016161">
    <property type="entry name" value="Ald_DH/histidinol_DH"/>
</dbReference>
<keyword evidence="5" id="KW-1185">Reference proteome</keyword>
<dbReference type="InterPro" id="IPR016163">
    <property type="entry name" value="Ald_DH_C"/>
</dbReference>
<evidence type="ECO:0000256" key="2">
    <source>
        <dbReference type="ARBA" id="ARBA00023002"/>
    </source>
</evidence>
<dbReference type="Proteomes" id="UP000253303">
    <property type="component" value="Unassembled WGS sequence"/>
</dbReference>
<dbReference type="AlphaFoldDB" id="A0A366M7N3"/>
<dbReference type="GO" id="GO:0016620">
    <property type="term" value="F:oxidoreductase activity, acting on the aldehyde or oxo group of donors, NAD or NADP as acceptor"/>
    <property type="evidence" value="ECO:0007669"/>
    <property type="project" value="InterPro"/>
</dbReference>
<organism evidence="4 5">
    <name type="scientific">Spongiactinospora rosea</name>
    <dbReference type="NCBI Taxonomy" id="2248750"/>
    <lineage>
        <taxon>Bacteria</taxon>
        <taxon>Bacillati</taxon>
        <taxon>Actinomycetota</taxon>
        <taxon>Actinomycetes</taxon>
        <taxon>Streptosporangiales</taxon>
        <taxon>Streptosporangiaceae</taxon>
        <taxon>Spongiactinospora</taxon>
    </lineage>
</organism>
<sequence length="473" mass="49524">MREHTKIHVDGAWIDPQEPDVLAVTNPATGEITGRVTLGGARDVDRAVAAAACAFESYSRTSPAQRAELLERVLAEFDRRAEDLAQAVTLEMGAPVTLARTAHVPAGRFQIADAIATLRDFSFSEFRGGTEVRKEPLGVAGLITPWNFPVLQIAGKTAAALAAGCTMVLKPSELAPYSAVVMAEIMDAAGVPAGVFNLVPGLGSVVGNALSGHPDVGVISFTGSLETAARITIAAAPTMKRVLTELGGKSPQILLPDADFGIAVRTAQEWMMAMTGQVCSAPTRTLVPRSRLEEFLSVLVPSLEALKIGDPGSVETQMGPLVSAAQWHKVQNYIQRGLDAGARLVTGGPGRPAGLSRGHFVRPTVFADVTNDMAIAREEIFGPVMSVIAYDTVAEAVAIANDTPYGLAGYVVGGDPDEVRAVASQVRAGYIIVNDAPLDWGAPWGGYKQSGNGREFGSEGVAAFLETKVLVGG</sequence>
<dbReference type="PANTHER" id="PTHR42804">
    <property type="entry name" value="ALDEHYDE DEHYDROGENASE"/>
    <property type="match status" value="1"/>
</dbReference>
<dbReference type="SUPFAM" id="SSF53720">
    <property type="entry name" value="ALDH-like"/>
    <property type="match status" value="1"/>
</dbReference>
<comment type="caution">
    <text evidence="4">The sequence shown here is derived from an EMBL/GenBank/DDBJ whole genome shotgun (WGS) entry which is preliminary data.</text>
</comment>
<dbReference type="FunFam" id="3.40.605.10:FF:000007">
    <property type="entry name" value="NAD/NADP-dependent betaine aldehyde dehydrogenase"/>
    <property type="match status" value="1"/>
</dbReference>
<evidence type="ECO:0000259" key="3">
    <source>
        <dbReference type="Pfam" id="PF00171"/>
    </source>
</evidence>
<keyword evidence="2" id="KW-0560">Oxidoreductase</keyword>
<dbReference type="Pfam" id="PF00171">
    <property type="entry name" value="Aldedh"/>
    <property type="match status" value="1"/>
</dbReference>
<name>A0A366M7N3_9ACTN</name>
<evidence type="ECO:0000256" key="1">
    <source>
        <dbReference type="ARBA" id="ARBA00009986"/>
    </source>
</evidence>
<dbReference type="InterPro" id="IPR015590">
    <property type="entry name" value="Aldehyde_DH_dom"/>
</dbReference>
<dbReference type="CDD" id="cd07138">
    <property type="entry name" value="ALDH_CddD_SSP0762"/>
    <property type="match status" value="1"/>
</dbReference>